<dbReference type="Gene3D" id="2.20.200.10">
    <property type="entry name" value="Outer membrane efflux proteins (OEP)"/>
    <property type="match status" value="1"/>
</dbReference>
<keyword evidence="8 9" id="KW-0449">Lipoprotein</keyword>
<dbReference type="GO" id="GO:0015562">
    <property type="term" value="F:efflux transmembrane transporter activity"/>
    <property type="evidence" value="ECO:0007669"/>
    <property type="project" value="InterPro"/>
</dbReference>
<reference evidence="10 11" key="1">
    <citation type="submission" date="2019-09" db="EMBL/GenBank/DDBJ databases">
        <title>Polymorphobacter sp. isolated from a lake in China.</title>
        <authorList>
            <person name="Liu Z."/>
        </authorList>
    </citation>
    <scope>NUCLEOTIDE SEQUENCE [LARGE SCALE GENOMIC DNA]</scope>
    <source>
        <strain evidence="10 11">D40P</strain>
    </source>
</reference>
<keyword evidence="4 9" id="KW-0812">Transmembrane</keyword>
<evidence type="ECO:0000256" key="5">
    <source>
        <dbReference type="ARBA" id="ARBA00022729"/>
    </source>
</evidence>
<gene>
    <name evidence="10" type="ORF">F3168_09815</name>
</gene>
<feature type="signal peptide" evidence="9">
    <location>
        <begin position="1"/>
        <end position="18"/>
    </location>
</feature>
<evidence type="ECO:0000256" key="7">
    <source>
        <dbReference type="ARBA" id="ARBA00023139"/>
    </source>
</evidence>
<dbReference type="Pfam" id="PF02321">
    <property type="entry name" value="OEP"/>
    <property type="match status" value="2"/>
</dbReference>
<dbReference type="AlphaFoldDB" id="A0A7C9GPH6"/>
<dbReference type="Proteomes" id="UP000481327">
    <property type="component" value="Unassembled WGS sequence"/>
</dbReference>
<name>A0A7C9GPH6_9SPHN</name>
<evidence type="ECO:0000256" key="6">
    <source>
        <dbReference type="ARBA" id="ARBA00023136"/>
    </source>
</evidence>
<proteinExistence type="inferred from homology"/>
<dbReference type="OrthoDB" id="9783100at2"/>
<dbReference type="Gene3D" id="1.20.1600.10">
    <property type="entry name" value="Outer membrane efflux proteins (OEP)"/>
    <property type="match status" value="1"/>
</dbReference>
<dbReference type="PANTHER" id="PTHR30203:SF20">
    <property type="entry name" value="MULTIDRUG RESISTANCE OUTER MEMBRANE PROTEIN MDTP-RELATED"/>
    <property type="match status" value="1"/>
</dbReference>
<dbReference type="InterPro" id="IPR010131">
    <property type="entry name" value="MdtP/NodT-like"/>
</dbReference>
<evidence type="ECO:0000256" key="4">
    <source>
        <dbReference type="ARBA" id="ARBA00022692"/>
    </source>
</evidence>
<comment type="similarity">
    <text evidence="2 9">Belongs to the outer membrane factor (OMF) (TC 1.B.17) family.</text>
</comment>
<evidence type="ECO:0000256" key="1">
    <source>
        <dbReference type="ARBA" id="ARBA00004370"/>
    </source>
</evidence>
<protein>
    <submittedName>
        <fullName evidence="10">Efflux transporter outer membrane subunit</fullName>
    </submittedName>
</protein>
<dbReference type="PANTHER" id="PTHR30203">
    <property type="entry name" value="OUTER MEMBRANE CATION EFFLUX PROTEIN"/>
    <property type="match status" value="1"/>
</dbReference>
<comment type="subcellular location">
    <subcellularLocation>
        <location evidence="9">Cell membrane</location>
        <topology evidence="9">Lipid-anchor</topology>
    </subcellularLocation>
    <subcellularLocation>
        <location evidence="1">Membrane</location>
    </subcellularLocation>
</comment>
<keyword evidence="6 9" id="KW-0472">Membrane</keyword>
<evidence type="ECO:0000256" key="9">
    <source>
        <dbReference type="RuleBase" id="RU362097"/>
    </source>
</evidence>
<dbReference type="NCBIfam" id="TIGR01845">
    <property type="entry name" value="outer_NodT"/>
    <property type="match status" value="1"/>
</dbReference>
<keyword evidence="7 9" id="KW-0564">Palmitate</keyword>
<evidence type="ECO:0000313" key="11">
    <source>
        <dbReference type="Proteomes" id="UP000481327"/>
    </source>
</evidence>
<keyword evidence="5 9" id="KW-0732">Signal</keyword>
<keyword evidence="11" id="KW-1185">Reference proteome</keyword>
<dbReference type="SUPFAM" id="SSF56954">
    <property type="entry name" value="Outer membrane efflux proteins (OEP)"/>
    <property type="match status" value="1"/>
</dbReference>
<dbReference type="PROSITE" id="PS51257">
    <property type="entry name" value="PROKAR_LIPOPROTEIN"/>
    <property type="match status" value="1"/>
</dbReference>
<dbReference type="InterPro" id="IPR003423">
    <property type="entry name" value="OMP_efflux"/>
</dbReference>
<evidence type="ECO:0000256" key="3">
    <source>
        <dbReference type="ARBA" id="ARBA00022452"/>
    </source>
</evidence>
<keyword evidence="3 9" id="KW-1134">Transmembrane beta strand</keyword>
<dbReference type="GO" id="GO:0005886">
    <property type="term" value="C:plasma membrane"/>
    <property type="evidence" value="ECO:0007669"/>
    <property type="project" value="UniProtKB-SubCell"/>
</dbReference>
<sequence length="475" mass="49488">MVRQLLFSAGLLGLAVLAGCVAPSPDAAMRPRPVSGTASLAAPAAAWPKAEWWRAYKDPQLDALIAEALAGSPDVAAAEARLHRAEALARQADAARQPSLSANASTGFNKQSYNNGIPPEFVPRGYNSVGRATLDFNWEIDFWGKNRAASAAAGADARAAVADRAAAEVMLSTSVASTYAQLAQQFAQRAVAVDAIRLREATLGQVEQRVIGGLDTRAELKAAEAGVPAARGDVAAIDESIAITRHALAALLGAGPDRGAAITPPPRVQLAAFGLPATLAADIVGRKPEIVAARWRAEAAAQRIHVARAQFYPNVNLAAFFGFQSLGLANLVDAGSDIGQVGPAFSLPIFDGGRLKANLRGQEADYALAVADYDGAVARALQDIADAAASTRALTGRLAEARASLAAEEEAYKVAQIRFTGGLANYQSVLIVEDNVLQRRRQLADLEARAFTLDVALVRALGGGFTTADTVLAAK</sequence>
<dbReference type="EMBL" id="WIOL01000003">
    <property type="protein sequence ID" value="MQT17557.1"/>
    <property type="molecule type" value="Genomic_DNA"/>
</dbReference>
<organism evidence="10 11">
    <name type="scientific">Sandarakinorhabdus fusca</name>
    <dbReference type="NCBI Taxonomy" id="1439888"/>
    <lineage>
        <taxon>Bacteria</taxon>
        <taxon>Pseudomonadati</taxon>
        <taxon>Pseudomonadota</taxon>
        <taxon>Alphaproteobacteria</taxon>
        <taxon>Sphingomonadales</taxon>
        <taxon>Sphingosinicellaceae</taxon>
        <taxon>Sandarakinorhabdus</taxon>
    </lineage>
</organism>
<evidence type="ECO:0000313" key="10">
    <source>
        <dbReference type="EMBL" id="MQT17557.1"/>
    </source>
</evidence>
<evidence type="ECO:0000256" key="2">
    <source>
        <dbReference type="ARBA" id="ARBA00007613"/>
    </source>
</evidence>
<evidence type="ECO:0000256" key="8">
    <source>
        <dbReference type="ARBA" id="ARBA00023288"/>
    </source>
</evidence>
<dbReference type="RefSeq" id="WP_152578008.1">
    <property type="nucleotide sequence ID" value="NZ_JAATJI010000002.1"/>
</dbReference>
<accession>A0A7C9GPH6</accession>
<feature type="chain" id="PRO_5029038670" evidence="9">
    <location>
        <begin position="19"/>
        <end position="475"/>
    </location>
</feature>
<comment type="caution">
    <text evidence="10">The sequence shown here is derived from an EMBL/GenBank/DDBJ whole genome shotgun (WGS) entry which is preliminary data.</text>
</comment>